<dbReference type="RefSeq" id="WP_186746772.1">
    <property type="nucleotide sequence ID" value="NZ_CP060394.1"/>
</dbReference>
<name>A0A7G8BPR4_9BACT</name>
<proteinExistence type="predicted"/>
<organism evidence="2 3">
    <name type="scientific">Alloacidobacterium dinghuense</name>
    <dbReference type="NCBI Taxonomy" id="2763107"/>
    <lineage>
        <taxon>Bacteria</taxon>
        <taxon>Pseudomonadati</taxon>
        <taxon>Acidobacteriota</taxon>
        <taxon>Terriglobia</taxon>
        <taxon>Terriglobales</taxon>
        <taxon>Acidobacteriaceae</taxon>
        <taxon>Alloacidobacterium</taxon>
    </lineage>
</organism>
<reference evidence="2 3" key="1">
    <citation type="submission" date="2020-08" db="EMBL/GenBank/DDBJ databases">
        <title>Edaphobacter telluris sp. nov. and Acidobacterium dinghuensis sp. nov., two acidobacteria isolated from forest soil.</title>
        <authorList>
            <person name="Fu J."/>
            <person name="Qiu L."/>
        </authorList>
    </citation>
    <scope>NUCLEOTIDE SEQUENCE [LARGE SCALE GENOMIC DNA]</scope>
    <source>
        <strain evidence="2">4Y35</strain>
    </source>
</reference>
<evidence type="ECO:0000313" key="2">
    <source>
        <dbReference type="EMBL" id="QNI34534.1"/>
    </source>
</evidence>
<feature type="coiled-coil region" evidence="1">
    <location>
        <begin position="72"/>
        <end position="99"/>
    </location>
</feature>
<dbReference type="EMBL" id="CP060394">
    <property type="protein sequence ID" value="QNI34534.1"/>
    <property type="molecule type" value="Genomic_DNA"/>
</dbReference>
<dbReference type="AlphaFoldDB" id="A0A7G8BPR4"/>
<keyword evidence="3" id="KW-1185">Reference proteome</keyword>
<sequence>MSTTQKSDFVDIELTPAAAELKQVRVANGHLNYVFTPGKPVRVLTSEWSRVLSKEQHQGQAIFQVSTGTTSATSAADQIKTLQAEEAVLEQEIAQEGSN</sequence>
<evidence type="ECO:0000256" key="1">
    <source>
        <dbReference type="SAM" id="Coils"/>
    </source>
</evidence>
<gene>
    <name evidence="2" type="ORF">H7849_11925</name>
</gene>
<protein>
    <submittedName>
        <fullName evidence="2">Uncharacterized protein</fullName>
    </submittedName>
</protein>
<keyword evidence="1" id="KW-0175">Coiled coil</keyword>
<dbReference type="Proteomes" id="UP000515312">
    <property type="component" value="Chromosome"/>
</dbReference>
<accession>A0A7G8BPR4</accession>
<dbReference type="KEGG" id="adin:H7849_11925"/>
<evidence type="ECO:0000313" key="3">
    <source>
        <dbReference type="Proteomes" id="UP000515312"/>
    </source>
</evidence>